<dbReference type="PRINTS" id="PR00419">
    <property type="entry name" value="ADXRDTASE"/>
</dbReference>
<dbReference type="InterPro" id="IPR002937">
    <property type="entry name" value="Amino_oxidase"/>
</dbReference>
<keyword evidence="3" id="KW-1185">Reference proteome</keyword>
<dbReference type="EMBL" id="JBHMBE010000004">
    <property type="protein sequence ID" value="MFB9646858.1"/>
    <property type="molecule type" value="Genomic_DNA"/>
</dbReference>
<dbReference type="InterPro" id="IPR050464">
    <property type="entry name" value="Zeta_carotene_desat/Oxidored"/>
</dbReference>
<evidence type="ECO:0000259" key="1">
    <source>
        <dbReference type="Pfam" id="PF01593"/>
    </source>
</evidence>
<dbReference type="Pfam" id="PF01593">
    <property type="entry name" value="Amino_oxidase"/>
    <property type="match status" value="1"/>
</dbReference>
<dbReference type="PANTHER" id="PTHR42923">
    <property type="entry name" value="PROTOPORPHYRINOGEN OXIDASE"/>
    <property type="match status" value="1"/>
</dbReference>
<feature type="domain" description="Amine oxidase" evidence="1">
    <location>
        <begin position="31"/>
        <end position="284"/>
    </location>
</feature>
<reference evidence="2 3" key="1">
    <citation type="submission" date="2024-09" db="EMBL/GenBank/DDBJ databases">
        <authorList>
            <person name="Sun Q."/>
            <person name="Mori K."/>
        </authorList>
    </citation>
    <scope>NUCLEOTIDE SEQUENCE [LARGE SCALE GENOMIC DNA]</scope>
    <source>
        <strain evidence="2 3">JCM 1342</strain>
    </source>
</reference>
<sequence>MTQPPVQPVSKPVPSSALPAPTRVLVVGAGVAGLVVARDLARSGIQVTVFDAADRVGGQLASISLAGLDVDAAAESFATRGGAVAQLASELGLVDDLVLPRASPAWLIGRHGEAHPLPAASVLGIPADPRGQDVVDAIGRRGSWRARWDSFVPLRRPEAYRSFGDLVRRRMGARVLDGLVAPVVRGVYSSVPEALSLAQASPGLPDALRASRSLGAAVARLRAASPAGSQVAGLRGGVHRLAAALEQDARAAGAAFVLGARVVSVDASGVGLESGERIEGRVVLASAAAAGPALRARAITLATAVVDASDLDTAPRGTGALVEAGGGAVTARALTHSSAKWQWLADRLPAHRHVVRLSYDEMPDDPEAVVTADLRAITGARIDRLVELDVRTWTRTLEAAPSARGLEAAGEAASVTGLAAIVPAARATAERIKADVTAARQGDAEG</sequence>
<evidence type="ECO:0000313" key="2">
    <source>
        <dbReference type="EMBL" id="MFB9646858.1"/>
    </source>
</evidence>
<dbReference type="RefSeq" id="WP_344715053.1">
    <property type="nucleotide sequence ID" value="NZ_BAAAWH010000001.1"/>
</dbReference>
<dbReference type="InterPro" id="IPR036188">
    <property type="entry name" value="FAD/NAD-bd_sf"/>
</dbReference>
<dbReference type="Gene3D" id="1.10.3110.10">
    <property type="entry name" value="protoporphyrinogen ix oxidase, domain 3"/>
    <property type="match status" value="1"/>
</dbReference>
<comment type="caution">
    <text evidence="2">The sequence shown here is derived from an EMBL/GenBank/DDBJ whole genome shotgun (WGS) entry which is preliminary data.</text>
</comment>
<organism evidence="2 3">
    <name type="scientific">Microbacterium terregens</name>
    <dbReference type="NCBI Taxonomy" id="69363"/>
    <lineage>
        <taxon>Bacteria</taxon>
        <taxon>Bacillati</taxon>
        <taxon>Actinomycetota</taxon>
        <taxon>Actinomycetes</taxon>
        <taxon>Micrococcales</taxon>
        <taxon>Microbacteriaceae</taxon>
        <taxon>Microbacterium</taxon>
    </lineage>
</organism>
<proteinExistence type="predicted"/>
<dbReference type="Gene3D" id="3.50.50.60">
    <property type="entry name" value="FAD/NAD(P)-binding domain"/>
    <property type="match status" value="1"/>
</dbReference>
<gene>
    <name evidence="2" type="ORF">ACFFPJ_13745</name>
</gene>
<dbReference type="PANTHER" id="PTHR42923:SF3">
    <property type="entry name" value="PROTOPORPHYRINOGEN OXIDASE"/>
    <property type="match status" value="1"/>
</dbReference>
<protein>
    <submittedName>
        <fullName evidence="2">Protoporphyrinogen/coproporphyrinogen oxidase</fullName>
    </submittedName>
</protein>
<accession>A0ABV5T2L9</accession>
<dbReference type="SUPFAM" id="SSF51905">
    <property type="entry name" value="FAD/NAD(P)-binding domain"/>
    <property type="match status" value="1"/>
</dbReference>
<dbReference type="Proteomes" id="UP001589611">
    <property type="component" value="Unassembled WGS sequence"/>
</dbReference>
<dbReference type="Gene3D" id="3.90.660.20">
    <property type="entry name" value="Protoporphyrinogen oxidase, mitochondrial, domain 2"/>
    <property type="match status" value="1"/>
</dbReference>
<name>A0ABV5T2L9_9MICO</name>
<evidence type="ECO:0000313" key="3">
    <source>
        <dbReference type="Proteomes" id="UP001589611"/>
    </source>
</evidence>